<comment type="catalytic activity">
    <reaction evidence="7">
        <text>N(6)-dimethylallyladenine + A + H2O = 3-methyl-2-butenal + adenine + AH2</text>
        <dbReference type="Rhea" id="RHEA:13625"/>
        <dbReference type="ChEBI" id="CHEBI:13193"/>
        <dbReference type="ChEBI" id="CHEBI:15377"/>
        <dbReference type="ChEBI" id="CHEBI:15825"/>
        <dbReference type="ChEBI" id="CHEBI:16708"/>
        <dbReference type="ChEBI" id="CHEBI:17499"/>
        <dbReference type="ChEBI" id="CHEBI:17660"/>
        <dbReference type="EC" id="1.5.99.12"/>
    </reaction>
</comment>
<dbReference type="Gene3D" id="3.40.462.10">
    <property type="entry name" value="FAD-linked oxidases, C-terminal domain"/>
    <property type="match status" value="1"/>
</dbReference>
<dbReference type="InterPro" id="IPR016166">
    <property type="entry name" value="FAD-bd_PCMH"/>
</dbReference>
<dbReference type="Gene3D" id="3.30.43.10">
    <property type="entry name" value="Uridine Diphospho-n-acetylenolpyruvylglucosamine Reductase, domain 2"/>
    <property type="match status" value="2"/>
</dbReference>
<feature type="signal peptide" evidence="8">
    <location>
        <begin position="1"/>
        <end position="28"/>
    </location>
</feature>
<evidence type="ECO:0000256" key="1">
    <source>
        <dbReference type="ARBA" id="ARBA00001974"/>
    </source>
</evidence>
<dbReference type="GO" id="GO:0009690">
    <property type="term" value="P:cytokinin metabolic process"/>
    <property type="evidence" value="ECO:0007669"/>
    <property type="project" value="InterPro"/>
</dbReference>
<comment type="similarity">
    <text evidence="2">Belongs to the oxygen-dependent FAD-linked oxidoreductase family.</text>
</comment>
<evidence type="ECO:0000256" key="5">
    <source>
        <dbReference type="ARBA" id="ARBA00022827"/>
    </source>
</evidence>
<dbReference type="Gene3D" id="3.30.465.10">
    <property type="match status" value="2"/>
</dbReference>
<keyword evidence="8" id="KW-0732">Signal</keyword>
<evidence type="ECO:0000313" key="11">
    <source>
        <dbReference type="Proteomes" id="UP001188597"/>
    </source>
</evidence>
<dbReference type="InterPro" id="IPR015345">
    <property type="entry name" value="Cytokinin_DH_FAD/cytokin-bd"/>
</dbReference>
<dbReference type="InterPro" id="IPR050432">
    <property type="entry name" value="FAD-linked_Oxidoreductases_BP"/>
</dbReference>
<evidence type="ECO:0000259" key="9">
    <source>
        <dbReference type="PROSITE" id="PS51387"/>
    </source>
</evidence>
<accession>A0AA88WM14</accession>
<dbReference type="PANTHER" id="PTHR13878:SF127">
    <property type="entry name" value="CYTOKININ DEHYDROGENASE 3"/>
    <property type="match status" value="1"/>
</dbReference>
<dbReference type="InterPro" id="IPR006094">
    <property type="entry name" value="Oxid_FAD_bind_N"/>
</dbReference>
<dbReference type="PROSITE" id="PS51387">
    <property type="entry name" value="FAD_PCMH"/>
    <property type="match status" value="1"/>
</dbReference>
<dbReference type="InterPro" id="IPR036318">
    <property type="entry name" value="FAD-bd_PCMH-like_sf"/>
</dbReference>
<comment type="caution">
    <text evidence="10">The sequence shown here is derived from an EMBL/GenBank/DDBJ whole genome shotgun (WGS) entry which is preliminary data.</text>
</comment>
<evidence type="ECO:0000256" key="3">
    <source>
        <dbReference type="ARBA" id="ARBA00011928"/>
    </source>
</evidence>
<dbReference type="InterPro" id="IPR016167">
    <property type="entry name" value="FAD-bd_PCMH_sub1"/>
</dbReference>
<sequence length="547" mass="61475">MARTRSFPKHFILLFIVIINSTLIIGKSKPWPNSPPCEIRSLDIATRLRFDHDATKIASTDFGNLTHQIPAAVLNPSSVKDIVDLIKFSYNCSVPFGIAARGHAHSVRGQAMAYNGVVVNMTSLNDHCKNGSGVRISWSASLGSYADVGGEQLWIDVLNATLEHGLAPVSWTDYLYLTVGGTLSNAGISGQAFRYGPQINNVHELDVITGTILQLLMVYINLINFGFLPNPGRGEFLTCSKHENSELFYAVLGGLGQFGIITRARIVLDKAPKRVKWVQMFYSNFSAFSRDQEHLISTKGLDYVEGSLTGDDNHPNNWRSPFFSPADQSRIASLFTKYEVIYGMEVVKYYYDLSIDTVDEELQMLLKELNFIPSFIFMKDASFLDFLNRVRSEELSLEAKGLWDVPHPWLNLFVPKSGIMDFNAGVLVDIIHKRNKTSAPILVYPTNREKWDDRMSAVVPDEETIYAVGLLHSGGAIDWQVLDGQNKEILHFCDKAGIKIKQYLPHYETKEEWVNHFGAKWGIFKERKAKFDPKIILSPGQGIFRLG</sequence>
<evidence type="ECO:0000256" key="6">
    <source>
        <dbReference type="ARBA" id="ARBA00023002"/>
    </source>
</evidence>
<dbReference type="GO" id="GO:0071949">
    <property type="term" value="F:FAD binding"/>
    <property type="evidence" value="ECO:0007669"/>
    <property type="project" value="InterPro"/>
</dbReference>
<dbReference type="Pfam" id="PF09265">
    <property type="entry name" value="Cytokin-bind"/>
    <property type="match status" value="1"/>
</dbReference>
<keyword evidence="5" id="KW-0274">FAD</keyword>
<comment type="cofactor">
    <cofactor evidence="1">
        <name>FAD</name>
        <dbReference type="ChEBI" id="CHEBI:57692"/>
    </cofactor>
</comment>
<gene>
    <name evidence="10" type="ORF">RJ639_037767</name>
</gene>
<evidence type="ECO:0000256" key="8">
    <source>
        <dbReference type="SAM" id="SignalP"/>
    </source>
</evidence>
<dbReference type="PANTHER" id="PTHR13878">
    <property type="entry name" value="GULONOLACTONE OXIDASE"/>
    <property type="match status" value="1"/>
</dbReference>
<dbReference type="AlphaFoldDB" id="A0AA88WM14"/>
<dbReference type="InterPro" id="IPR016169">
    <property type="entry name" value="FAD-bd_PCMH_sub2"/>
</dbReference>
<protein>
    <recommendedName>
        <fullName evidence="3">cytokinin dehydrogenase</fullName>
        <ecNumber evidence="3">1.5.99.12</ecNumber>
    </recommendedName>
</protein>
<dbReference type="Pfam" id="PF01565">
    <property type="entry name" value="FAD_binding_4"/>
    <property type="match status" value="1"/>
</dbReference>
<name>A0AA88WM14_9ASTE</name>
<dbReference type="EC" id="1.5.99.12" evidence="3"/>
<keyword evidence="4" id="KW-0285">Flavoprotein</keyword>
<dbReference type="InterPro" id="IPR016170">
    <property type="entry name" value="Cytok_DH_C_sf"/>
</dbReference>
<evidence type="ECO:0000256" key="7">
    <source>
        <dbReference type="ARBA" id="ARBA00048224"/>
    </source>
</evidence>
<evidence type="ECO:0000256" key="4">
    <source>
        <dbReference type="ARBA" id="ARBA00022630"/>
    </source>
</evidence>
<feature type="chain" id="PRO_5041654138" description="cytokinin dehydrogenase" evidence="8">
    <location>
        <begin position="29"/>
        <end position="547"/>
    </location>
</feature>
<evidence type="ECO:0000256" key="2">
    <source>
        <dbReference type="ARBA" id="ARBA00005466"/>
    </source>
</evidence>
<dbReference type="SUPFAM" id="SSF56176">
    <property type="entry name" value="FAD-binding/transporter-associated domain-like"/>
    <property type="match status" value="1"/>
</dbReference>
<feature type="domain" description="FAD-binding PCMH-type" evidence="9">
    <location>
        <begin position="66"/>
        <end position="271"/>
    </location>
</feature>
<organism evidence="10 11">
    <name type="scientific">Escallonia herrerae</name>
    <dbReference type="NCBI Taxonomy" id="1293975"/>
    <lineage>
        <taxon>Eukaryota</taxon>
        <taxon>Viridiplantae</taxon>
        <taxon>Streptophyta</taxon>
        <taxon>Embryophyta</taxon>
        <taxon>Tracheophyta</taxon>
        <taxon>Spermatophyta</taxon>
        <taxon>Magnoliopsida</taxon>
        <taxon>eudicotyledons</taxon>
        <taxon>Gunneridae</taxon>
        <taxon>Pentapetalae</taxon>
        <taxon>asterids</taxon>
        <taxon>campanulids</taxon>
        <taxon>Escalloniales</taxon>
        <taxon>Escalloniaceae</taxon>
        <taxon>Escallonia</taxon>
    </lineage>
</organism>
<proteinExistence type="inferred from homology"/>
<dbReference type="GO" id="GO:0019139">
    <property type="term" value="F:cytokinin dehydrogenase activity"/>
    <property type="evidence" value="ECO:0007669"/>
    <property type="project" value="UniProtKB-EC"/>
</dbReference>
<dbReference type="SUPFAM" id="SSF55103">
    <property type="entry name" value="FAD-linked oxidases, C-terminal domain"/>
    <property type="match status" value="1"/>
</dbReference>
<keyword evidence="11" id="KW-1185">Reference proteome</keyword>
<dbReference type="Proteomes" id="UP001188597">
    <property type="component" value="Unassembled WGS sequence"/>
</dbReference>
<dbReference type="InterPro" id="IPR016164">
    <property type="entry name" value="FAD-linked_Oxase-like_C"/>
</dbReference>
<keyword evidence="6" id="KW-0560">Oxidoreductase</keyword>
<dbReference type="EMBL" id="JAVXUP010000405">
    <property type="protein sequence ID" value="KAK3028744.1"/>
    <property type="molecule type" value="Genomic_DNA"/>
</dbReference>
<reference evidence="10" key="1">
    <citation type="submission" date="2022-12" db="EMBL/GenBank/DDBJ databases">
        <title>Draft genome assemblies for two species of Escallonia (Escalloniales).</title>
        <authorList>
            <person name="Chanderbali A."/>
            <person name="Dervinis C."/>
            <person name="Anghel I."/>
            <person name="Soltis D."/>
            <person name="Soltis P."/>
            <person name="Zapata F."/>
        </authorList>
    </citation>
    <scope>NUCLEOTIDE SEQUENCE</scope>
    <source>
        <strain evidence="10">UCBG64.0493</strain>
        <tissue evidence="10">Leaf</tissue>
    </source>
</reference>
<evidence type="ECO:0000313" key="10">
    <source>
        <dbReference type="EMBL" id="KAK3028744.1"/>
    </source>
</evidence>